<accession>A0ABV9KE90</accession>
<gene>
    <name evidence="2" type="ORF">ACFO5X_07990</name>
</gene>
<proteinExistence type="predicted"/>
<sequence>MKRFLMNTAAVAATLGMLSVPAFAAGEPTVREVNVTAQVTNLDESAKEYYPNIAHDILEKITEEMPLTTDNKGYVVNVEIQNMSLNGDKVLPASKEFNQLEGVMSIVGEGSNAGAQSYPIRVVAQSADVAAPEGFIAVTPSDTDFYTALITGFAKAVAEHEPEVLPSSVSK</sequence>
<name>A0ABV9KE90_9RHOB</name>
<feature type="signal peptide" evidence="1">
    <location>
        <begin position="1"/>
        <end position="24"/>
    </location>
</feature>
<keyword evidence="3" id="KW-1185">Reference proteome</keyword>
<evidence type="ECO:0000313" key="3">
    <source>
        <dbReference type="Proteomes" id="UP001595973"/>
    </source>
</evidence>
<evidence type="ECO:0000256" key="1">
    <source>
        <dbReference type="SAM" id="SignalP"/>
    </source>
</evidence>
<dbReference type="Proteomes" id="UP001595973">
    <property type="component" value="Unassembled WGS sequence"/>
</dbReference>
<evidence type="ECO:0000313" key="2">
    <source>
        <dbReference type="EMBL" id="MFC4668490.1"/>
    </source>
</evidence>
<dbReference type="EMBL" id="JBHSGI010000005">
    <property type="protein sequence ID" value="MFC4668490.1"/>
    <property type="molecule type" value="Genomic_DNA"/>
</dbReference>
<keyword evidence="1" id="KW-0732">Signal</keyword>
<feature type="chain" id="PRO_5045967074" evidence="1">
    <location>
        <begin position="25"/>
        <end position="171"/>
    </location>
</feature>
<dbReference type="RefSeq" id="WP_380716775.1">
    <property type="nucleotide sequence ID" value="NZ_JBHSGI010000005.1"/>
</dbReference>
<protein>
    <submittedName>
        <fullName evidence="2">Uncharacterized protein</fullName>
    </submittedName>
</protein>
<comment type="caution">
    <text evidence="2">The sequence shown here is derived from an EMBL/GenBank/DDBJ whole genome shotgun (WGS) entry which is preliminary data.</text>
</comment>
<reference evidence="3" key="1">
    <citation type="journal article" date="2019" name="Int. J. Syst. Evol. Microbiol.">
        <title>The Global Catalogue of Microorganisms (GCM) 10K type strain sequencing project: providing services to taxonomists for standard genome sequencing and annotation.</title>
        <authorList>
            <consortium name="The Broad Institute Genomics Platform"/>
            <consortium name="The Broad Institute Genome Sequencing Center for Infectious Disease"/>
            <person name="Wu L."/>
            <person name="Ma J."/>
        </authorList>
    </citation>
    <scope>NUCLEOTIDE SEQUENCE [LARGE SCALE GENOMIC DNA]</scope>
    <source>
        <strain evidence="3">CGMCC 4.7283</strain>
    </source>
</reference>
<organism evidence="2 3">
    <name type="scientific">Seohaeicola nanhaiensis</name>
    <dbReference type="NCBI Taxonomy" id="1387282"/>
    <lineage>
        <taxon>Bacteria</taxon>
        <taxon>Pseudomonadati</taxon>
        <taxon>Pseudomonadota</taxon>
        <taxon>Alphaproteobacteria</taxon>
        <taxon>Rhodobacterales</taxon>
        <taxon>Roseobacteraceae</taxon>
        <taxon>Seohaeicola</taxon>
    </lineage>
</organism>